<organism evidence="2 3">
    <name type="scientific">Roseisolibacter agri</name>
    <dbReference type="NCBI Taxonomy" id="2014610"/>
    <lineage>
        <taxon>Bacteria</taxon>
        <taxon>Pseudomonadati</taxon>
        <taxon>Gemmatimonadota</taxon>
        <taxon>Gemmatimonadia</taxon>
        <taxon>Gemmatimonadales</taxon>
        <taxon>Gemmatimonadaceae</taxon>
        <taxon>Roseisolibacter</taxon>
    </lineage>
</organism>
<dbReference type="Proteomes" id="UP001161325">
    <property type="component" value="Unassembled WGS sequence"/>
</dbReference>
<keyword evidence="1" id="KW-0472">Membrane</keyword>
<keyword evidence="1" id="KW-1133">Transmembrane helix</keyword>
<dbReference type="AlphaFoldDB" id="A0AA37QGQ7"/>
<accession>A0AA37QGQ7</accession>
<name>A0AA37QGQ7_9BACT</name>
<dbReference type="PANTHER" id="PTHR37947:SF1">
    <property type="entry name" value="BLL2462 PROTEIN"/>
    <property type="match status" value="1"/>
</dbReference>
<reference evidence="2" key="1">
    <citation type="submission" date="2022-08" db="EMBL/GenBank/DDBJ databases">
        <title>Draft genome sequencing of Roseisolibacter agri AW1220.</title>
        <authorList>
            <person name="Tobiishi Y."/>
            <person name="Tonouchi A."/>
        </authorList>
    </citation>
    <scope>NUCLEOTIDE SEQUENCE</scope>
    <source>
        <strain evidence="2">AW1220</strain>
    </source>
</reference>
<proteinExistence type="predicted"/>
<dbReference type="RefSeq" id="WP_284350943.1">
    <property type="nucleotide sequence ID" value="NZ_BRXS01000004.1"/>
</dbReference>
<comment type="caution">
    <text evidence="2">The sequence shown here is derived from an EMBL/GenBank/DDBJ whole genome shotgun (WGS) entry which is preliminary data.</text>
</comment>
<feature type="transmembrane region" description="Helical" evidence="1">
    <location>
        <begin position="28"/>
        <end position="48"/>
    </location>
</feature>
<keyword evidence="3" id="KW-1185">Reference proteome</keyword>
<keyword evidence="1" id="KW-0812">Transmembrane</keyword>
<dbReference type="PANTHER" id="PTHR37947">
    <property type="entry name" value="BLL2462 PROTEIN"/>
    <property type="match status" value="1"/>
</dbReference>
<evidence type="ECO:0000256" key="1">
    <source>
        <dbReference type="SAM" id="Phobius"/>
    </source>
</evidence>
<dbReference type="EMBL" id="BRXS01000004">
    <property type="protein sequence ID" value="GLC26493.1"/>
    <property type="molecule type" value="Genomic_DNA"/>
</dbReference>
<gene>
    <name evidence="2" type="ORF">rosag_30060</name>
</gene>
<evidence type="ECO:0000313" key="3">
    <source>
        <dbReference type="Proteomes" id="UP001161325"/>
    </source>
</evidence>
<evidence type="ECO:0000313" key="2">
    <source>
        <dbReference type="EMBL" id="GLC26493.1"/>
    </source>
</evidence>
<evidence type="ECO:0008006" key="4">
    <source>
        <dbReference type="Google" id="ProtNLM"/>
    </source>
</evidence>
<protein>
    <recommendedName>
        <fullName evidence="4">Glutamine amidotransferase domain-containing protein</fullName>
    </recommendedName>
</protein>
<sequence length="608" mass="62144">MTAWLLALAIAGVLAALAYVPPPRAHVAVAALALLRVAAVTLLAALALDAPRGSAQAAPPLVALDASASWTRGGDSAAFRAASDSARRLTTDTLWLFGDSLRARARGGVASVDEVRDARSRVGALADRAAAAGRPLLLLTDGEIDEGEALARAPRGSRAIVLPPTRGADAGVFGLTLPPSGSARDTVTAEVLVGADARGSDVGTVRVLLDDRVAAEAPLAALAPHAEQVVRLPVPLAGRSGTVVARAVVAVNGDREPRNDTAAVSLEVSDVPAVVFVSSAPDYDARAALGVVRGALGLPVRAYYRVAPGAWRREESMAPIDELLVRAAARDAGLLVLHGDTAVFGPPRALGRGALALAAPPRSSGEEEGAEWYATGAPPSPIAPALSAVVWDSLPPLDLGAGAPRGDWVGLEARLGRQGAARPAVTGVEGARRVAVVGVGGLWRWQFRGGVSTAAFSALWGGILDWLAAGRGDRRAALPEGGVVRAGEPVVWRRGGADSVAALVLTRRGGAAAAESLAVRFGAAERTATTPGLAAGVYDVRGPGGTSVLAVSPARELLPRRAALRAGPVGGGATSDLAPRLRDAWWAYVLPLLLLCGEWLTRRRLGLR</sequence>